<dbReference type="GO" id="GO:0005886">
    <property type="term" value="C:plasma membrane"/>
    <property type="evidence" value="ECO:0007669"/>
    <property type="project" value="InterPro"/>
</dbReference>
<proteinExistence type="predicted"/>
<evidence type="ECO:0000256" key="4">
    <source>
        <dbReference type="ARBA" id="ARBA00023136"/>
    </source>
</evidence>
<dbReference type="Pfam" id="PF04357">
    <property type="entry name" value="TamB"/>
    <property type="match status" value="1"/>
</dbReference>
<keyword evidence="8" id="KW-1185">Reference proteome</keyword>
<sequence>MPEPTSTPQPPRPSSRRRTILRAVALALGIPLGLVVLALAMVLVAANTGMGQREIERRLPGLTGGSVHLAGLGGRFPDALHVRHLELDDYRGAWLSIDDLQLDWSPLRLLTRHAVISNLSMARLSIPRLSEDDPAHPPKPEKQSGGTVHMGVDIRAAHVARIEVGAPIARIPAVFGLDGHARLDDIAPVLDHFSMATLPPADIALNLTRLDHPGHAELNLRLDRKNVAATLRAHEGTDGFISSLTRQEALAPLDLSLDLNGPRDDTRIALVLATGVVHARADGRIGLGNQHMALDVTASSNALMVGGDAGWQGAKLAAHLGGTVNRPTGRGSLDIDRLVYNDAGFSTLHLEAEGLDSPGQAKQEDARVHAVVDGLRIPGQQPALFAAAPLTLDLVWHPDAPDGPVDLSLAHPLVNLAGQVTTARSMAARFHADLPDLAPLAAAGGAKLHGHAGLDGNVTLPAKGREGRFGIDSHIVLDGGMPIAVGLIGDKGHLNVGGTITTDRHGGSTVVFSALTLDGATLGLDATPTRLVTGTPLQVDATAHLALSDLHVLAPTLHGRMQADLRALGPLNDLMASIKTQASIAAGNTAADDVQASLRMEHLPQVRQGVLDVSGTVDRGPIAVSAHLDSDGADSRHLLVDQLNWKSLTGKADMTLPKGHLVPSGTLDLHMTRLADLRDLTGQDVSGHLSAVLHSTSATATAPAALDVNVDSALNAAMAQIGRLVLRGRVLDPVGAPVSDLDLVVDQARFRDMGGQGHVVVKGPVSALNVTAQVGANTPWTGSATVDTALLANVSAHSVALNRLVAAARGEQVRLEAPASITYGKETSIGHLRLGVTPPHGMAGSIEADGRISPTMDLHAVISRLSPDLLAPFMPGLHAQGTLSAEARLTGPTANPSGKVSLHGTDLKYHTDYTSSLAPASLDATASLTVGMAQVDARVQAGSQINLGLRGTAPVNRTGQLSLQAEGNVDLAVSNAYLGAKGMQAGGNLQVAMGVRGTLGQPRLNGTLMLANGLFHDFGQGVQLSALHGTVNALGDRLEISSLTAQAGKGTLAASGSYGVLQPGQPIDLRIHADNARPLASDLITTTLDGDLGVKGMLSSRIDATGDISLRRVDINIPDSLPTSVAHLDVIRPGDEKKAEQEAHTSSLVVGLGLDVRSPGQFYVRGHGLNTEMHGHIHVAGTATAPVVTGAFSLVKGGFSLGGISLDFSKGQVGFNGVGVTHAIDPTLDFVAERSTNDGTARLNVGGYASAPKITFSSTPPLSQDQILAILLFGTDSQSLSATQMASIAAAVATLSGGAAFDPLGMVRKTLHLDRLQMSSSSNGSGGNDTGAIEAGKYVMRGVYVGAKQATSGSGTQAQVQVDLTKRLKFNTTVGTGGNVTGFTTPENDPGSSIGLLYQFKY</sequence>
<dbReference type="EMBL" id="QUWV01000045">
    <property type="protein sequence ID" value="RFD20462.1"/>
    <property type="molecule type" value="Genomic_DNA"/>
</dbReference>
<accession>A0A371Z1V8</accession>
<keyword evidence="3 5" id="KW-1133">Transmembrane helix</keyword>
<name>A0A371Z1V8_9PROT</name>
<dbReference type="PANTHER" id="PTHR36985:SF1">
    <property type="entry name" value="TRANSLOCATION AND ASSEMBLY MODULE SUBUNIT TAMB"/>
    <property type="match status" value="1"/>
</dbReference>
<gene>
    <name evidence="7" type="ORF">DY926_06320</name>
</gene>
<dbReference type="GO" id="GO:0097347">
    <property type="term" value="C:TAM protein secretion complex"/>
    <property type="evidence" value="ECO:0007669"/>
    <property type="project" value="TreeGrafter"/>
</dbReference>
<dbReference type="PANTHER" id="PTHR36985">
    <property type="entry name" value="TRANSLOCATION AND ASSEMBLY MODULE SUBUNIT TAMB"/>
    <property type="match status" value="1"/>
</dbReference>
<protein>
    <submittedName>
        <fullName evidence="7">DUF490 domain-containing protein</fullName>
    </submittedName>
</protein>
<dbReference type="GO" id="GO:0009306">
    <property type="term" value="P:protein secretion"/>
    <property type="evidence" value="ECO:0007669"/>
    <property type="project" value="InterPro"/>
</dbReference>
<feature type="transmembrane region" description="Helical" evidence="5">
    <location>
        <begin position="20"/>
        <end position="46"/>
    </location>
</feature>
<keyword evidence="4 5" id="KW-0472">Membrane</keyword>
<organism evidence="7 8">
    <name type="scientific">Komagataeibacter melaceti</name>
    <dbReference type="NCBI Taxonomy" id="2766577"/>
    <lineage>
        <taxon>Bacteria</taxon>
        <taxon>Pseudomonadati</taxon>
        <taxon>Pseudomonadota</taxon>
        <taxon>Alphaproteobacteria</taxon>
        <taxon>Acetobacterales</taxon>
        <taxon>Acetobacteraceae</taxon>
        <taxon>Komagataeibacter</taxon>
    </lineage>
</organism>
<comment type="subcellular location">
    <subcellularLocation>
        <location evidence="1">Membrane</location>
        <topology evidence="1">Single-pass membrane protein</topology>
    </subcellularLocation>
</comment>
<evidence type="ECO:0000313" key="7">
    <source>
        <dbReference type="EMBL" id="RFD20462.1"/>
    </source>
</evidence>
<keyword evidence="2 5" id="KW-0812">Transmembrane</keyword>
<dbReference type="InterPro" id="IPR007452">
    <property type="entry name" value="TamB_C"/>
</dbReference>
<reference evidence="7 8" key="1">
    <citation type="submission" date="2018-08" db="EMBL/GenBank/DDBJ databases">
        <title>Komagataeibacter sp. AV 382.</title>
        <authorList>
            <person name="Skraban J."/>
            <person name="Trcek J."/>
        </authorList>
    </citation>
    <scope>NUCLEOTIDE SEQUENCE [LARGE SCALE GENOMIC DNA]</scope>
    <source>
        <strain evidence="7 8">AV 382</strain>
    </source>
</reference>
<evidence type="ECO:0000256" key="3">
    <source>
        <dbReference type="ARBA" id="ARBA00022989"/>
    </source>
</evidence>
<dbReference type="OrthoDB" id="7784409at2"/>
<dbReference type="Proteomes" id="UP000262371">
    <property type="component" value="Unassembled WGS sequence"/>
</dbReference>
<dbReference type="RefSeq" id="WP_116702593.1">
    <property type="nucleotide sequence ID" value="NZ_QUWV01000045.1"/>
</dbReference>
<evidence type="ECO:0000256" key="5">
    <source>
        <dbReference type="SAM" id="Phobius"/>
    </source>
</evidence>
<evidence type="ECO:0000256" key="1">
    <source>
        <dbReference type="ARBA" id="ARBA00004167"/>
    </source>
</evidence>
<feature type="domain" description="Translocation and assembly module TamB C-terminal" evidence="6">
    <location>
        <begin position="1043"/>
        <end position="1402"/>
    </location>
</feature>
<evidence type="ECO:0000313" key="8">
    <source>
        <dbReference type="Proteomes" id="UP000262371"/>
    </source>
</evidence>
<evidence type="ECO:0000259" key="6">
    <source>
        <dbReference type="Pfam" id="PF04357"/>
    </source>
</evidence>
<evidence type="ECO:0000256" key="2">
    <source>
        <dbReference type="ARBA" id="ARBA00022692"/>
    </source>
</evidence>
<comment type="caution">
    <text evidence="7">The sequence shown here is derived from an EMBL/GenBank/DDBJ whole genome shotgun (WGS) entry which is preliminary data.</text>
</comment>